<dbReference type="Pfam" id="PF11706">
    <property type="entry name" value="zf-CGNR"/>
    <property type="match status" value="1"/>
</dbReference>
<evidence type="ECO:0000313" key="2">
    <source>
        <dbReference type="EMBL" id="KAA2250967.1"/>
    </source>
</evidence>
<feature type="domain" description="Zinc finger CGNR" evidence="1">
    <location>
        <begin position="158"/>
        <end position="197"/>
    </location>
</feature>
<dbReference type="Pfam" id="PF07336">
    <property type="entry name" value="ABATE"/>
    <property type="match status" value="1"/>
</dbReference>
<reference evidence="2 3" key="1">
    <citation type="submission" date="2019-09" db="EMBL/GenBank/DDBJ databases">
        <title>Goodfellowia gen. nov., a new genus of the Pseudonocardineae related to Actinoalloteichus, containing Goodfellowia coeruleoviolacea gen. nov., comb. nov. gen. nov., comb. nov.</title>
        <authorList>
            <person name="Labeda D."/>
        </authorList>
    </citation>
    <scope>NUCLEOTIDE SEQUENCE [LARGE SCALE GENOMIC DNA]</scope>
    <source>
        <strain evidence="2 3">AN110305</strain>
    </source>
</reference>
<dbReference type="InterPro" id="IPR010852">
    <property type="entry name" value="ABATE"/>
</dbReference>
<dbReference type="PANTHER" id="PTHR35525">
    <property type="entry name" value="BLL6575 PROTEIN"/>
    <property type="match status" value="1"/>
</dbReference>
<protein>
    <recommendedName>
        <fullName evidence="1">Zinc finger CGNR domain-containing protein</fullName>
    </recommendedName>
</protein>
<dbReference type="InterPro" id="IPR023286">
    <property type="entry name" value="ABATE_dom_sf"/>
</dbReference>
<dbReference type="PANTHER" id="PTHR35525:SF3">
    <property type="entry name" value="BLL6575 PROTEIN"/>
    <property type="match status" value="1"/>
</dbReference>
<sequence length="200" mass="21437">MDSVDALPMPVQGEPLPLDLVNTTFIHGGLRGVLVDAMSSPAQLDDWLAARLSRLGPALADRLVEESATDRRLAAFLDLRAALRALLAEQQGGEPAPAAARAEVNRAARGAAGWVELGDGAPPAITRRWTEPDPYRIAAGEVAVAAVELLSGPDREHLRACAAPGCILYFLKTHSRREWCSSVCGNRVRVARHSRRHADG</sequence>
<dbReference type="RefSeq" id="WP_149854842.1">
    <property type="nucleotide sequence ID" value="NZ_VUOB01000086.1"/>
</dbReference>
<dbReference type="OrthoDB" id="3211108at2"/>
<gene>
    <name evidence="2" type="ORF">F0L68_38400</name>
</gene>
<dbReference type="Proteomes" id="UP000323454">
    <property type="component" value="Unassembled WGS sequence"/>
</dbReference>
<proteinExistence type="predicted"/>
<evidence type="ECO:0000259" key="1">
    <source>
        <dbReference type="Pfam" id="PF11706"/>
    </source>
</evidence>
<dbReference type="InterPro" id="IPR021005">
    <property type="entry name" value="Znf_CGNR"/>
</dbReference>
<comment type="caution">
    <text evidence="2">The sequence shown here is derived from an EMBL/GenBank/DDBJ whole genome shotgun (WGS) entry which is preliminary data.</text>
</comment>
<keyword evidence="3" id="KW-1185">Reference proteome</keyword>
<evidence type="ECO:0000313" key="3">
    <source>
        <dbReference type="Proteomes" id="UP000323454"/>
    </source>
</evidence>
<dbReference type="AlphaFoldDB" id="A0A5B2WLR0"/>
<reference evidence="2 3" key="2">
    <citation type="submission" date="2019-09" db="EMBL/GenBank/DDBJ databases">
        <authorList>
            <person name="Jin C."/>
        </authorList>
    </citation>
    <scope>NUCLEOTIDE SEQUENCE [LARGE SCALE GENOMIC DNA]</scope>
    <source>
        <strain evidence="2 3">AN110305</strain>
    </source>
</reference>
<dbReference type="EMBL" id="VUOB01000086">
    <property type="protein sequence ID" value="KAA2250967.1"/>
    <property type="molecule type" value="Genomic_DNA"/>
</dbReference>
<name>A0A5B2WLR0_9PSEU</name>
<organism evidence="2 3">
    <name type="scientific">Solihabitans fulvus</name>
    <dbReference type="NCBI Taxonomy" id="1892852"/>
    <lineage>
        <taxon>Bacteria</taxon>
        <taxon>Bacillati</taxon>
        <taxon>Actinomycetota</taxon>
        <taxon>Actinomycetes</taxon>
        <taxon>Pseudonocardiales</taxon>
        <taxon>Pseudonocardiaceae</taxon>
        <taxon>Solihabitans</taxon>
    </lineage>
</organism>
<accession>A0A5B2WLR0</accession>
<dbReference type="Gene3D" id="1.10.3300.10">
    <property type="entry name" value="Jann2411-like domain"/>
    <property type="match status" value="1"/>
</dbReference>
<dbReference type="SUPFAM" id="SSF160904">
    <property type="entry name" value="Jann2411-like"/>
    <property type="match status" value="1"/>
</dbReference>